<dbReference type="PANTHER" id="PTHR46696:SF1">
    <property type="entry name" value="CYTOCHROME P450 YJIB-RELATED"/>
    <property type="match status" value="1"/>
</dbReference>
<reference evidence="8 9" key="1">
    <citation type="submission" date="2017-01" db="EMBL/GenBank/DDBJ databases">
        <title>Bacillus cereus isolates.</title>
        <authorList>
            <person name="Beno S.M."/>
        </authorList>
    </citation>
    <scope>NUCLEOTIDE SEQUENCE [LARGE SCALE GENOMIC DNA]</scope>
    <source>
        <strain evidence="8 9">FSL K6-1030</strain>
    </source>
</reference>
<comment type="similarity">
    <text evidence="1 7">Belongs to the cytochrome P450 family.</text>
</comment>
<dbReference type="RefSeq" id="WP_254849775.1">
    <property type="nucleotide sequence ID" value="NZ_MUAU01000150.1"/>
</dbReference>
<dbReference type="InterPro" id="IPR002397">
    <property type="entry name" value="Cyt_P450_B"/>
</dbReference>
<evidence type="ECO:0000256" key="7">
    <source>
        <dbReference type="RuleBase" id="RU000461"/>
    </source>
</evidence>
<keyword evidence="6 7" id="KW-0503">Monooxygenase</keyword>
<dbReference type="Pfam" id="PF00067">
    <property type="entry name" value="p450"/>
    <property type="match status" value="1"/>
</dbReference>
<organism evidence="8 9">
    <name type="scientific">Bacillus cereus</name>
    <dbReference type="NCBI Taxonomy" id="1396"/>
    <lineage>
        <taxon>Bacteria</taxon>
        <taxon>Bacillati</taxon>
        <taxon>Bacillota</taxon>
        <taxon>Bacilli</taxon>
        <taxon>Bacillales</taxon>
        <taxon>Bacillaceae</taxon>
        <taxon>Bacillus</taxon>
        <taxon>Bacillus cereus group</taxon>
    </lineage>
</organism>
<keyword evidence="3 7" id="KW-0479">Metal-binding</keyword>
<keyword evidence="2 7" id="KW-0349">Heme</keyword>
<sequence>MKLFPNSKQYLNPYPFFKKMRCDYPIVYDDSQQVWGIYRYEDVNRVITDYKIFSSDFAQSNNSQLEPRPKTLLTSDPPIHKNLRNLVFKAFSPKVIQDMEPRIAQIVNELINNMKNKSQIELIQDFAAPLPTIVIAEMLGIPTEDRGMFKNWADKLLSTEGEFNLNNRPDRQTVLEEMNQYFRQIIKQRRIHMGADLISALIRAEIDGERLSEIELLSFCEILLLAGHITTVNLIGNAIWSFTEHPQILEQIRCNQTLIPSAIEEVLRYKSPIQLVARVAKQDVKIGDQMLKEGDRILAWIGSANHDENQFENANQFCVNRNPNPHIAFGHGIHFCLGAPLARLETRIGLTSLLNTFSHIQRNPTITLESTGSFLIYGLKHLHLEVEQ</sequence>
<dbReference type="EMBL" id="MUAU01000150">
    <property type="protein sequence ID" value="OOR71996.1"/>
    <property type="molecule type" value="Genomic_DNA"/>
</dbReference>
<dbReference type="SUPFAM" id="SSF48264">
    <property type="entry name" value="Cytochrome P450"/>
    <property type="match status" value="1"/>
</dbReference>
<dbReference type="FunFam" id="1.10.630.10:FF:000018">
    <property type="entry name" value="Cytochrome P450 monooxygenase"/>
    <property type="match status" value="1"/>
</dbReference>
<dbReference type="InterPro" id="IPR001128">
    <property type="entry name" value="Cyt_P450"/>
</dbReference>
<dbReference type="GO" id="GO:0020037">
    <property type="term" value="F:heme binding"/>
    <property type="evidence" value="ECO:0007669"/>
    <property type="project" value="InterPro"/>
</dbReference>
<evidence type="ECO:0000313" key="9">
    <source>
        <dbReference type="Proteomes" id="UP000190641"/>
    </source>
</evidence>
<evidence type="ECO:0008006" key="10">
    <source>
        <dbReference type="Google" id="ProtNLM"/>
    </source>
</evidence>
<evidence type="ECO:0000256" key="5">
    <source>
        <dbReference type="ARBA" id="ARBA00023004"/>
    </source>
</evidence>
<dbReference type="GO" id="GO:0004497">
    <property type="term" value="F:monooxygenase activity"/>
    <property type="evidence" value="ECO:0007669"/>
    <property type="project" value="UniProtKB-KW"/>
</dbReference>
<dbReference type="InterPro" id="IPR036396">
    <property type="entry name" value="Cyt_P450_sf"/>
</dbReference>
<protein>
    <recommendedName>
        <fullName evidence="10">Cytochrome P450</fullName>
    </recommendedName>
</protein>
<dbReference type="PRINTS" id="PR00359">
    <property type="entry name" value="BP450"/>
</dbReference>
<dbReference type="InterPro" id="IPR017972">
    <property type="entry name" value="Cyt_P450_CS"/>
</dbReference>
<dbReference type="PROSITE" id="PS00086">
    <property type="entry name" value="CYTOCHROME_P450"/>
    <property type="match status" value="1"/>
</dbReference>
<comment type="caution">
    <text evidence="8">The sequence shown here is derived from an EMBL/GenBank/DDBJ whole genome shotgun (WGS) entry which is preliminary data.</text>
</comment>
<name>A0A9X6B4P4_BACCE</name>
<gene>
    <name evidence="8" type="ORF">BLX06_27470</name>
</gene>
<proteinExistence type="inferred from homology"/>
<evidence type="ECO:0000256" key="3">
    <source>
        <dbReference type="ARBA" id="ARBA00022723"/>
    </source>
</evidence>
<accession>A0A9X6B4P4</accession>
<dbReference type="Proteomes" id="UP000190641">
    <property type="component" value="Unassembled WGS sequence"/>
</dbReference>
<dbReference type="AlphaFoldDB" id="A0A9X6B4P4"/>
<evidence type="ECO:0000313" key="8">
    <source>
        <dbReference type="EMBL" id="OOR71996.1"/>
    </source>
</evidence>
<keyword evidence="5 7" id="KW-0408">Iron</keyword>
<dbReference type="Gene3D" id="1.10.630.10">
    <property type="entry name" value="Cytochrome P450"/>
    <property type="match status" value="1"/>
</dbReference>
<evidence type="ECO:0000256" key="1">
    <source>
        <dbReference type="ARBA" id="ARBA00010617"/>
    </source>
</evidence>
<keyword evidence="4 7" id="KW-0560">Oxidoreductase</keyword>
<dbReference type="PANTHER" id="PTHR46696">
    <property type="entry name" value="P450, PUTATIVE (EUROFUNG)-RELATED"/>
    <property type="match status" value="1"/>
</dbReference>
<dbReference type="GO" id="GO:0016705">
    <property type="term" value="F:oxidoreductase activity, acting on paired donors, with incorporation or reduction of molecular oxygen"/>
    <property type="evidence" value="ECO:0007669"/>
    <property type="project" value="InterPro"/>
</dbReference>
<evidence type="ECO:0000256" key="6">
    <source>
        <dbReference type="ARBA" id="ARBA00023033"/>
    </source>
</evidence>
<evidence type="ECO:0000256" key="4">
    <source>
        <dbReference type="ARBA" id="ARBA00023002"/>
    </source>
</evidence>
<evidence type="ECO:0000256" key="2">
    <source>
        <dbReference type="ARBA" id="ARBA00022617"/>
    </source>
</evidence>
<dbReference type="CDD" id="cd11032">
    <property type="entry name" value="P450_EryK-like"/>
    <property type="match status" value="1"/>
</dbReference>
<dbReference type="GO" id="GO:0005506">
    <property type="term" value="F:iron ion binding"/>
    <property type="evidence" value="ECO:0007669"/>
    <property type="project" value="InterPro"/>
</dbReference>